<evidence type="ECO:0000313" key="2">
    <source>
        <dbReference type="EMBL" id="SDE09859.1"/>
    </source>
</evidence>
<keyword evidence="1" id="KW-0812">Transmembrane</keyword>
<feature type="transmembrane region" description="Helical" evidence="1">
    <location>
        <begin position="6"/>
        <end position="23"/>
    </location>
</feature>
<dbReference type="OrthoDB" id="964052at2"/>
<dbReference type="AlphaFoldDB" id="A0A1G7A4U2"/>
<reference evidence="3" key="1">
    <citation type="submission" date="2016-10" db="EMBL/GenBank/DDBJ databases">
        <authorList>
            <person name="Varghese N."/>
            <person name="Submissions S."/>
        </authorList>
    </citation>
    <scope>NUCLEOTIDE SEQUENCE [LARGE SCALE GENOMIC DNA]</scope>
    <source>
        <strain evidence="3">DSM 25329</strain>
    </source>
</reference>
<keyword evidence="1" id="KW-0472">Membrane</keyword>
<evidence type="ECO:0000313" key="3">
    <source>
        <dbReference type="Proteomes" id="UP000198748"/>
    </source>
</evidence>
<sequence>MKKSIAIGIITGIVMFLLVISCGKRMQTSNKETEKADVAKKNKTEGYFYHQAEQDTKADSSRIRKNINN</sequence>
<gene>
    <name evidence="2" type="ORF">SAMN04487996_103339</name>
</gene>
<dbReference type="EMBL" id="FNAN01000003">
    <property type="protein sequence ID" value="SDE09859.1"/>
    <property type="molecule type" value="Genomic_DNA"/>
</dbReference>
<keyword evidence="1" id="KW-1133">Transmembrane helix</keyword>
<dbReference type="Proteomes" id="UP000198748">
    <property type="component" value="Unassembled WGS sequence"/>
</dbReference>
<dbReference type="PROSITE" id="PS51257">
    <property type="entry name" value="PROKAR_LIPOPROTEIN"/>
    <property type="match status" value="1"/>
</dbReference>
<keyword evidence="3" id="KW-1185">Reference proteome</keyword>
<dbReference type="STRING" id="659014.SAMN04487996_103339"/>
<proteinExistence type="predicted"/>
<evidence type="ECO:0000256" key="1">
    <source>
        <dbReference type="SAM" id="Phobius"/>
    </source>
</evidence>
<dbReference type="RefSeq" id="WP_090147621.1">
    <property type="nucleotide sequence ID" value="NZ_FNAN01000003.1"/>
</dbReference>
<protein>
    <submittedName>
        <fullName evidence="2">Uncharacterized protein</fullName>
    </submittedName>
</protein>
<organism evidence="2 3">
    <name type="scientific">Dyadobacter soli</name>
    <dbReference type="NCBI Taxonomy" id="659014"/>
    <lineage>
        <taxon>Bacteria</taxon>
        <taxon>Pseudomonadati</taxon>
        <taxon>Bacteroidota</taxon>
        <taxon>Cytophagia</taxon>
        <taxon>Cytophagales</taxon>
        <taxon>Spirosomataceae</taxon>
        <taxon>Dyadobacter</taxon>
    </lineage>
</organism>
<accession>A0A1G7A4U2</accession>
<name>A0A1G7A4U2_9BACT</name>